<dbReference type="Pfam" id="PF04203">
    <property type="entry name" value="Sortase"/>
    <property type="match status" value="1"/>
</dbReference>
<keyword evidence="3" id="KW-0812">Transmembrane</keyword>
<dbReference type="CDD" id="cd05829">
    <property type="entry name" value="Sortase_F"/>
    <property type="match status" value="1"/>
</dbReference>
<evidence type="ECO:0000256" key="2">
    <source>
        <dbReference type="SAM" id="MobiDB-lite"/>
    </source>
</evidence>
<name>A0ABS9N876_9ACTN</name>
<sequence length="247" mass="25062">MRSSRVAGSPASAEPTAIVMDTGDAPVPAGRRRGRHALLAAAGILTVTAALTIGVAVADRSGDPPRPDASAAAPAANASPVPASGPGELTTGPLMAGSPPTRVSIPSLKATATIVALGLQADGAMQVPDSATDVGWFTKAPTPGALGPAVLAGHVNWKGHRGTFFDLGKLTVGAGITVDRQDGSTAMFTVTKVEQHPKDRFPTAGVYGATDHAALRLITCGGEFDDTTQHYRDNVIVYARLAHAHPA</sequence>
<dbReference type="InterPro" id="IPR042001">
    <property type="entry name" value="Sortase_F"/>
</dbReference>
<dbReference type="EMBL" id="JAKKFD010000044">
    <property type="protein sequence ID" value="MCG5445903.1"/>
    <property type="molecule type" value="Genomic_DNA"/>
</dbReference>
<dbReference type="RefSeq" id="WP_238680847.1">
    <property type="nucleotide sequence ID" value="NZ_JAKKFD010000044.1"/>
</dbReference>
<dbReference type="SUPFAM" id="SSF63817">
    <property type="entry name" value="Sortase"/>
    <property type="match status" value="1"/>
</dbReference>
<keyword evidence="1" id="KW-0378">Hydrolase</keyword>
<organism evidence="4 5">
    <name type="scientific">Micromonospora trifolii</name>
    <dbReference type="NCBI Taxonomy" id="2911208"/>
    <lineage>
        <taxon>Bacteria</taxon>
        <taxon>Bacillati</taxon>
        <taxon>Actinomycetota</taxon>
        <taxon>Actinomycetes</taxon>
        <taxon>Micromonosporales</taxon>
        <taxon>Micromonosporaceae</taxon>
        <taxon>Micromonospora</taxon>
    </lineage>
</organism>
<evidence type="ECO:0000256" key="3">
    <source>
        <dbReference type="SAM" id="Phobius"/>
    </source>
</evidence>
<dbReference type="NCBIfam" id="NF033748">
    <property type="entry name" value="class_F_sortase"/>
    <property type="match status" value="1"/>
</dbReference>
<keyword evidence="3" id="KW-0472">Membrane</keyword>
<gene>
    <name evidence="4" type="ORF">NIE79_004431</name>
</gene>
<evidence type="ECO:0000313" key="4">
    <source>
        <dbReference type="EMBL" id="MCG5445903.1"/>
    </source>
</evidence>
<dbReference type="InterPro" id="IPR005754">
    <property type="entry name" value="Sortase"/>
</dbReference>
<protein>
    <submittedName>
        <fullName evidence="4">Class F sortase</fullName>
    </submittedName>
</protein>
<feature type="region of interest" description="Disordered" evidence="2">
    <location>
        <begin position="61"/>
        <end position="98"/>
    </location>
</feature>
<feature type="region of interest" description="Disordered" evidence="2">
    <location>
        <begin position="1"/>
        <end position="29"/>
    </location>
</feature>
<dbReference type="Gene3D" id="2.40.260.10">
    <property type="entry name" value="Sortase"/>
    <property type="match status" value="1"/>
</dbReference>
<keyword evidence="5" id="KW-1185">Reference proteome</keyword>
<evidence type="ECO:0000313" key="5">
    <source>
        <dbReference type="Proteomes" id="UP001201629"/>
    </source>
</evidence>
<keyword evidence="3" id="KW-1133">Transmembrane helix</keyword>
<evidence type="ECO:0000256" key="1">
    <source>
        <dbReference type="ARBA" id="ARBA00022801"/>
    </source>
</evidence>
<comment type="caution">
    <text evidence="4">The sequence shown here is derived from an EMBL/GenBank/DDBJ whole genome shotgun (WGS) entry which is preliminary data.</text>
</comment>
<reference evidence="4 5" key="1">
    <citation type="submission" date="2022-01" db="EMBL/GenBank/DDBJ databases">
        <authorList>
            <person name="Riesco R."/>
            <person name="Trujillo M.E."/>
        </authorList>
    </citation>
    <scope>NUCLEOTIDE SEQUENCE [LARGE SCALE GENOMIC DNA]</scope>
    <source>
        <strain evidence="4 5">NIE79</strain>
    </source>
</reference>
<feature type="transmembrane region" description="Helical" evidence="3">
    <location>
        <begin position="37"/>
        <end position="58"/>
    </location>
</feature>
<feature type="compositionally biased region" description="Low complexity" evidence="2">
    <location>
        <begin position="68"/>
        <end position="86"/>
    </location>
</feature>
<dbReference type="Proteomes" id="UP001201629">
    <property type="component" value="Unassembled WGS sequence"/>
</dbReference>
<proteinExistence type="predicted"/>
<dbReference type="InterPro" id="IPR023365">
    <property type="entry name" value="Sortase_dom-sf"/>
</dbReference>
<accession>A0ABS9N876</accession>